<dbReference type="AlphaFoldDB" id="A0A433DJV4"/>
<protein>
    <submittedName>
        <fullName evidence="2">Uncharacterized protein</fullName>
    </submittedName>
</protein>
<evidence type="ECO:0000256" key="1">
    <source>
        <dbReference type="SAM" id="MobiDB-lite"/>
    </source>
</evidence>
<feature type="compositionally biased region" description="Basic and acidic residues" evidence="1">
    <location>
        <begin position="458"/>
        <end position="469"/>
    </location>
</feature>
<dbReference type="Proteomes" id="UP000268093">
    <property type="component" value="Unassembled WGS sequence"/>
</dbReference>
<sequence>MPATVASLGSLPLPDLGSTFDPKTLPWLQAPLRLISLDLLPRIDRAVSILRHRELNGAIERGGRRIPNLLYLPDPFQTASLHLVYNHLNLERFTIENVRAAVQSGSLEGLLSAEDSKNLPASILSFLESLCLVILYIRAFALPTGEPPEFITKICDKAIPPTTSSHFHSSLWYEAFTEHNVRLTDYQQAGSPQRMAPSNVYMNEVCERIRLVKVREDLGIKEGAEAQRISDSERGKRLGRSLLCSLLTFLDFADDSASITTTNLHLLSTYHTHLPLSWFTLDFLNITVRLAERAIVTGRPDNLASITALWSAWTRRLQVAKEKVDPERLGRVMELMGKCLEEGGPARRDEKVKRNCWIGLGACAGQSLGAHDLTISTTLENSLLNHPPDTPTLQATISHFLRATRSRPALVALWSAYVRHWARGPAPVLTADDAVIVVRMGESVVASRARDAKKRAKEKGAAKDVRENEGLNPAEAAEAMRVALLDWQDDGTRRGRVVGLLAAGGILRALQTVTPAGQAGRWKEERVTMEEVFAEWLNAVAGSGEKVENEESGGVEGDVIDEDAISFLAGECVPKMFADSVARLDIRPLLSRLTAFLLTSRHAIPGPEFLRADGADEDATRLRARIESELFKGIGRVSRAMARLVYEARKSGEEAGLEVVRGTVEFRRQGPPTNMGKSRLADPQERPVLLHRRPPRRHVRPARCPRPEASVDGDSAWRVFVSWFIWNNIVRGKFYGLS</sequence>
<proteinExistence type="predicted"/>
<accession>A0A433DJV4</accession>
<evidence type="ECO:0000313" key="3">
    <source>
        <dbReference type="Proteomes" id="UP000268093"/>
    </source>
</evidence>
<evidence type="ECO:0000313" key="2">
    <source>
        <dbReference type="EMBL" id="RUP51061.1"/>
    </source>
</evidence>
<feature type="region of interest" description="Disordered" evidence="1">
    <location>
        <begin position="449"/>
        <end position="472"/>
    </location>
</feature>
<name>A0A433DJV4_9FUNG</name>
<dbReference type="EMBL" id="RBNI01000979">
    <property type="protein sequence ID" value="RUP51061.1"/>
    <property type="molecule type" value="Genomic_DNA"/>
</dbReference>
<reference evidence="2 3" key="1">
    <citation type="journal article" date="2018" name="New Phytol.">
        <title>Phylogenomics of Endogonaceae and evolution of mycorrhizas within Mucoromycota.</title>
        <authorList>
            <person name="Chang Y."/>
            <person name="Desiro A."/>
            <person name="Na H."/>
            <person name="Sandor L."/>
            <person name="Lipzen A."/>
            <person name="Clum A."/>
            <person name="Barry K."/>
            <person name="Grigoriev I.V."/>
            <person name="Martin F.M."/>
            <person name="Stajich J.E."/>
            <person name="Smith M.E."/>
            <person name="Bonito G."/>
            <person name="Spatafora J.W."/>
        </authorList>
    </citation>
    <scope>NUCLEOTIDE SEQUENCE [LARGE SCALE GENOMIC DNA]</scope>
    <source>
        <strain evidence="2 3">GMNB39</strain>
    </source>
</reference>
<gene>
    <name evidence="2" type="ORF">BC936DRAFT_150047</name>
</gene>
<comment type="caution">
    <text evidence="2">The sequence shown here is derived from an EMBL/GenBank/DDBJ whole genome shotgun (WGS) entry which is preliminary data.</text>
</comment>
<organism evidence="2 3">
    <name type="scientific">Jimgerdemannia flammicorona</name>
    <dbReference type="NCBI Taxonomy" id="994334"/>
    <lineage>
        <taxon>Eukaryota</taxon>
        <taxon>Fungi</taxon>
        <taxon>Fungi incertae sedis</taxon>
        <taxon>Mucoromycota</taxon>
        <taxon>Mucoromycotina</taxon>
        <taxon>Endogonomycetes</taxon>
        <taxon>Endogonales</taxon>
        <taxon>Endogonaceae</taxon>
        <taxon>Jimgerdemannia</taxon>
    </lineage>
</organism>
<dbReference type="OrthoDB" id="2357318at2759"/>
<keyword evidence="3" id="KW-1185">Reference proteome</keyword>